<evidence type="ECO:0000313" key="3">
    <source>
        <dbReference type="Proteomes" id="UP000314294"/>
    </source>
</evidence>
<protein>
    <submittedName>
        <fullName evidence="2">Uncharacterized protein</fullName>
    </submittedName>
</protein>
<evidence type="ECO:0000256" key="1">
    <source>
        <dbReference type="SAM" id="MobiDB-lite"/>
    </source>
</evidence>
<dbReference type="AlphaFoldDB" id="A0A4Z2DZD7"/>
<feature type="compositionally biased region" description="Basic and acidic residues" evidence="1">
    <location>
        <begin position="62"/>
        <end position="71"/>
    </location>
</feature>
<comment type="caution">
    <text evidence="2">The sequence shown here is derived from an EMBL/GenBank/DDBJ whole genome shotgun (WGS) entry which is preliminary data.</text>
</comment>
<evidence type="ECO:0000313" key="2">
    <source>
        <dbReference type="EMBL" id="TNN21512.1"/>
    </source>
</evidence>
<organism evidence="2 3">
    <name type="scientific">Liparis tanakae</name>
    <name type="common">Tanaka's snailfish</name>
    <dbReference type="NCBI Taxonomy" id="230148"/>
    <lineage>
        <taxon>Eukaryota</taxon>
        <taxon>Metazoa</taxon>
        <taxon>Chordata</taxon>
        <taxon>Craniata</taxon>
        <taxon>Vertebrata</taxon>
        <taxon>Euteleostomi</taxon>
        <taxon>Actinopterygii</taxon>
        <taxon>Neopterygii</taxon>
        <taxon>Teleostei</taxon>
        <taxon>Neoteleostei</taxon>
        <taxon>Acanthomorphata</taxon>
        <taxon>Eupercaria</taxon>
        <taxon>Perciformes</taxon>
        <taxon>Cottioidei</taxon>
        <taxon>Cottales</taxon>
        <taxon>Liparidae</taxon>
        <taxon>Liparis</taxon>
    </lineage>
</organism>
<proteinExistence type="predicted"/>
<dbReference type="Proteomes" id="UP000314294">
    <property type="component" value="Unassembled WGS sequence"/>
</dbReference>
<dbReference type="EMBL" id="SRLO01027541">
    <property type="protein sequence ID" value="TNN21512.1"/>
    <property type="molecule type" value="Genomic_DNA"/>
</dbReference>
<keyword evidence="3" id="KW-1185">Reference proteome</keyword>
<reference evidence="2 3" key="1">
    <citation type="submission" date="2019-03" db="EMBL/GenBank/DDBJ databases">
        <title>First draft genome of Liparis tanakae, snailfish: a comprehensive survey of snailfish specific genes.</title>
        <authorList>
            <person name="Kim W."/>
            <person name="Song I."/>
            <person name="Jeong J.-H."/>
            <person name="Kim D."/>
            <person name="Kim S."/>
            <person name="Ryu S."/>
            <person name="Song J.Y."/>
            <person name="Lee S.K."/>
        </authorList>
    </citation>
    <scope>NUCLEOTIDE SEQUENCE [LARGE SCALE GENOMIC DNA]</scope>
    <source>
        <tissue evidence="2">Muscle</tissue>
    </source>
</reference>
<feature type="region of interest" description="Disordered" evidence="1">
    <location>
        <begin position="42"/>
        <end position="71"/>
    </location>
</feature>
<accession>A0A4Z2DZD7</accession>
<gene>
    <name evidence="2" type="ORF">EYF80_068377</name>
</gene>
<sequence length="110" mass="12395">MFGEEHEDGDARHKAARRETSGDFWRLLETSGEFLSFPTVNKRSLTSGTQPPPASDLQAVAGHKEKEEGESGARALWKCSELWEESHRLWEESHRGAFGTPARRRVSDCP</sequence>
<name>A0A4Z2DZD7_9TELE</name>